<proteinExistence type="predicted"/>
<evidence type="ECO:0000313" key="1">
    <source>
        <dbReference type="EMBL" id="MFD1203633.1"/>
    </source>
</evidence>
<organism evidence="1 2">
    <name type="scientific">Sporosarcina contaminans</name>
    <dbReference type="NCBI Taxonomy" id="633403"/>
    <lineage>
        <taxon>Bacteria</taxon>
        <taxon>Bacillati</taxon>
        <taxon>Bacillota</taxon>
        <taxon>Bacilli</taxon>
        <taxon>Bacillales</taxon>
        <taxon>Caryophanaceae</taxon>
        <taxon>Sporosarcina</taxon>
    </lineage>
</organism>
<name>A0ABW3TUY8_9BACL</name>
<accession>A0ABW3TUY8</accession>
<gene>
    <name evidence="1" type="ORF">ACFQ38_00580</name>
</gene>
<comment type="caution">
    <text evidence="1">The sequence shown here is derived from an EMBL/GenBank/DDBJ whole genome shotgun (WGS) entry which is preliminary data.</text>
</comment>
<keyword evidence="2" id="KW-1185">Reference proteome</keyword>
<dbReference type="RefSeq" id="WP_381479506.1">
    <property type="nucleotide sequence ID" value="NZ_JBHTLT010000001.1"/>
</dbReference>
<dbReference type="Proteomes" id="UP001597231">
    <property type="component" value="Unassembled WGS sequence"/>
</dbReference>
<reference evidence="2" key="1">
    <citation type="journal article" date="2019" name="Int. J. Syst. Evol. Microbiol.">
        <title>The Global Catalogue of Microorganisms (GCM) 10K type strain sequencing project: providing services to taxonomists for standard genome sequencing and annotation.</title>
        <authorList>
            <consortium name="The Broad Institute Genomics Platform"/>
            <consortium name="The Broad Institute Genome Sequencing Center for Infectious Disease"/>
            <person name="Wu L."/>
            <person name="Ma J."/>
        </authorList>
    </citation>
    <scope>NUCLEOTIDE SEQUENCE [LARGE SCALE GENOMIC DNA]</scope>
    <source>
        <strain evidence="2">CCUG 53915</strain>
    </source>
</reference>
<evidence type="ECO:0000313" key="2">
    <source>
        <dbReference type="Proteomes" id="UP001597231"/>
    </source>
</evidence>
<sequence length="258" mass="30634">MKEVTALKLTYVNYVNCDYYSKQFDCIRDDYEKKDWFWTDWHYIVDIFENSVMEDLPSVQEAIEEGAIIKKMYFVEDRNYSGRMNDFKNQYGLEGDWDGVDGAEDYGVIFTSYNDAMNYQIFINLLTNNYQKDFEPGEDVIEKELALYFINRISYEEVARKLLNYQKYGIQGAGCYLDLFTGLIYGGKDNGRLPWGHIPLAYLSKDYNRIEKRVESELSNCRRSIAMYDALKLACIMEFENFKEVLDEFYEEYYESLP</sequence>
<dbReference type="EMBL" id="JBHTLT010000001">
    <property type="protein sequence ID" value="MFD1203633.1"/>
    <property type="molecule type" value="Genomic_DNA"/>
</dbReference>
<protein>
    <submittedName>
        <fullName evidence="1">Uncharacterized protein</fullName>
    </submittedName>
</protein>